<dbReference type="InterPro" id="IPR011761">
    <property type="entry name" value="ATP-grasp"/>
</dbReference>
<dbReference type="OrthoDB" id="5372487at2"/>
<evidence type="ECO:0000256" key="1">
    <source>
        <dbReference type="PROSITE-ProRule" id="PRU00409"/>
    </source>
</evidence>
<dbReference type="STRING" id="396588.Tgr7_2376"/>
<protein>
    <recommendedName>
        <fullName evidence="2">ATP-grasp domain-containing protein</fullName>
    </recommendedName>
</protein>
<dbReference type="GO" id="GO:0003824">
    <property type="term" value="F:catalytic activity"/>
    <property type="evidence" value="ECO:0007669"/>
    <property type="project" value="UniProtKB-ARBA"/>
</dbReference>
<dbReference type="EMBL" id="CP001339">
    <property type="protein sequence ID" value="ACL73454.1"/>
    <property type="molecule type" value="Genomic_DNA"/>
</dbReference>
<keyword evidence="1" id="KW-0547">Nucleotide-binding</keyword>
<accession>B8GVA8</accession>
<keyword evidence="1" id="KW-0067">ATP-binding</keyword>
<evidence type="ECO:0000259" key="2">
    <source>
        <dbReference type="PROSITE" id="PS50975"/>
    </source>
</evidence>
<evidence type="ECO:0000313" key="4">
    <source>
        <dbReference type="Proteomes" id="UP000002383"/>
    </source>
</evidence>
<dbReference type="Gene3D" id="3.40.50.20">
    <property type="match status" value="1"/>
</dbReference>
<dbReference type="Pfam" id="PF15632">
    <property type="entry name" value="ATPgrasp_Ter"/>
    <property type="match status" value="1"/>
</dbReference>
<dbReference type="InterPro" id="IPR013815">
    <property type="entry name" value="ATP_grasp_subdomain_1"/>
</dbReference>
<keyword evidence="4" id="KW-1185">Reference proteome</keyword>
<dbReference type="GO" id="GO:0005524">
    <property type="term" value="F:ATP binding"/>
    <property type="evidence" value="ECO:0007669"/>
    <property type="project" value="UniProtKB-UniRule"/>
</dbReference>
<name>B8GVA8_THISH</name>
<dbReference type="Gene3D" id="3.30.470.20">
    <property type="entry name" value="ATP-grasp fold, B domain"/>
    <property type="match status" value="1"/>
</dbReference>
<dbReference type="KEGG" id="tgr:Tgr7_2376"/>
<feature type="domain" description="ATP-grasp" evidence="2">
    <location>
        <begin position="124"/>
        <end position="314"/>
    </location>
</feature>
<dbReference type="Gene3D" id="3.30.1490.20">
    <property type="entry name" value="ATP-grasp fold, A domain"/>
    <property type="match status" value="1"/>
</dbReference>
<dbReference type="RefSeq" id="WP_012638929.1">
    <property type="nucleotide sequence ID" value="NC_011901.1"/>
</dbReference>
<sequence>MTGGTKLRILVTDGDNRSALAATRSLGRAGYHVAVAHHHHPALASSSRYCRARIQTPDPQKDPEAFCTAIVEAVRTHRLDAVMPMSDITTLTLARAMQDGLLDCRMCAPPLDKLEAAADKRTTLELAMQLGVPVPRSIVLEQHRDAERDLDLPYPLVIKPARSRVWYKGKWLFNAVSYARTPEELQATLREFVPAQFPVLLQERIEGPGVGVFACYDRGRLVALFSHRRLREKPPSGGVSVLRESVPVDPAADAHAQALLGALAWHGPAMVEFKMDQRDNSLKLMEINGRLWGSLQLAIDAGVDFPRLMARIMAEDNVTPVLSYRIGVRTRWLWGDVDSILALFLKSREELNLPPDHPGRWRTLLDFLVPWSRGLRYEVLSLEDPRPWIYESRHWLFPKRSKSH</sequence>
<dbReference type="HOGENOM" id="CLU_034084_2_0_6"/>
<dbReference type="AlphaFoldDB" id="B8GVA8"/>
<evidence type="ECO:0000313" key="3">
    <source>
        <dbReference type="EMBL" id="ACL73454.1"/>
    </source>
</evidence>
<organism evidence="3 4">
    <name type="scientific">Thioalkalivibrio sulfidiphilus (strain HL-EbGR7)</name>
    <dbReference type="NCBI Taxonomy" id="396588"/>
    <lineage>
        <taxon>Bacteria</taxon>
        <taxon>Pseudomonadati</taxon>
        <taxon>Pseudomonadota</taxon>
        <taxon>Gammaproteobacteria</taxon>
        <taxon>Chromatiales</taxon>
        <taxon>Ectothiorhodospiraceae</taxon>
        <taxon>Thioalkalivibrio</taxon>
    </lineage>
</organism>
<dbReference type="GO" id="GO:0046872">
    <property type="term" value="F:metal ion binding"/>
    <property type="evidence" value="ECO:0007669"/>
    <property type="project" value="InterPro"/>
</dbReference>
<dbReference type="PROSITE" id="PS50975">
    <property type="entry name" value="ATP_GRASP"/>
    <property type="match status" value="1"/>
</dbReference>
<dbReference type="eggNOG" id="COG3919">
    <property type="taxonomic scope" value="Bacteria"/>
</dbReference>
<dbReference type="Proteomes" id="UP000002383">
    <property type="component" value="Chromosome"/>
</dbReference>
<dbReference type="SUPFAM" id="SSF56059">
    <property type="entry name" value="Glutathione synthetase ATP-binding domain-like"/>
    <property type="match status" value="1"/>
</dbReference>
<reference evidence="3 4" key="1">
    <citation type="journal article" date="2011" name="Stand. Genomic Sci.">
        <title>Complete genome sequence of 'Thioalkalivibrio sulfidophilus' HL-EbGr7.</title>
        <authorList>
            <person name="Muyzer G."/>
            <person name="Sorokin D.Y."/>
            <person name="Mavromatis K."/>
            <person name="Lapidus A."/>
            <person name="Clum A."/>
            <person name="Ivanova N."/>
            <person name="Pati A."/>
            <person name="d'Haeseleer P."/>
            <person name="Woyke T."/>
            <person name="Kyrpides N.C."/>
        </authorList>
    </citation>
    <scope>NUCLEOTIDE SEQUENCE [LARGE SCALE GENOMIC DNA]</scope>
    <source>
        <strain evidence="3 4">HL-EbGR7</strain>
    </source>
</reference>
<gene>
    <name evidence="3" type="ordered locus">Tgr7_2376</name>
</gene>
<proteinExistence type="predicted"/>